<name>A0ABV3FIK8_9NOCA</name>
<evidence type="ECO:0000313" key="2">
    <source>
        <dbReference type="Proteomes" id="UP001551658"/>
    </source>
</evidence>
<dbReference type="Proteomes" id="UP001551658">
    <property type="component" value="Unassembled WGS sequence"/>
</dbReference>
<comment type="caution">
    <text evidence="1">The sequence shown here is derived from an EMBL/GenBank/DDBJ whole genome shotgun (WGS) entry which is preliminary data.</text>
</comment>
<reference evidence="1 2" key="1">
    <citation type="submission" date="2024-06" db="EMBL/GenBank/DDBJ databases">
        <title>The Natural Products Discovery Center: Release of the First 8490 Sequenced Strains for Exploring Actinobacteria Biosynthetic Diversity.</title>
        <authorList>
            <person name="Kalkreuter E."/>
            <person name="Kautsar S.A."/>
            <person name="Yang D."/>
            <person name="Bader C.D."/>
            <person name="Teijaro C.N."/>
            <person name="Fluegel L."/>
            <person name="Davis C.M."/>
            <person name="Simpson J.R."/>
            <person name="Lauterbach L."/>
            <person name="Steele A.D."/>
            <person name="Gui C."/>
            <person name="Meng S."/>
            <person name="Li G."/>
            <person name="Viehrig K."/>
            <person name="Ye F."/>
            <person name="Su P."/>
            <person name="Kiefer A.F."/>
            <person name="Nichols A."/>
            <person name="Cepeda A.J."/>
            <person name="Yan W."/>
            <person name="Fan B."/>
            <person name="Jiang Y."/>
            <person name="Adhikari A."/>
            <person name="Zheng C.-J."/>
            <person name="Schuster L."/>
            <person name="Cowan T.M."/>
            <person name="Smanski M.J."/>
            <person name="Chevrette M.G."/>
            <person name="De Carvalho L.P.S."/>
            <person name="Shen B."/>
        </authorList>
    </citation>
    <scope>NUCLEOTIDE SEQUENCE [LARGE SCALE GENOMIC DNA]</scope>
    <source>
        <strain evidence="1 2">NPDC050671</strain>
    </source>
</reference>
<gene>
    <name evidence="1" type="ORF">AB0H72_33220</name>
</gene>
<keyword evidence="2" id="KW-1185">Reference proteome</keyword>
<proteinExistence type="predicted"/>
<accession>A0ABV3FIK8</accession>
<dbReference type="RefSeq" id="WP_357987315.1">
    <property type="nucleotide sequence ID" value="NZ_JBFAIH010000031.1"/>
</dbReference>
<protein>
    <submittedName>
        <fullName evidence="1">Uncharacterized protein</fullName>
    </submittedName>
</protein>
<organism evidence="1 2">
    <name type="scientific">Nocardia fusca</name>
    <dbReference type="NCBI Taxonomy" id="941183"/>
    <lineage>
        <taxon>Bacteria</taxon>
        <taxon>Bacillati</taxon>
        <taxon>Actinomycetota</taxon>
        <taxon>Actinomycetes</taxon>
        <taxon>Mycobacteriales</taxon>
        <taxon>Nocardiaceae</taxon>
        <taxon>Nocardia</taxon>
    </lineage>
</organism>
<dbReference type="EMBL" id="JBFAIH010000031">
    <property type="protein sequence ID" value="MEV0367559.1"/>
    <property type="molecule type" value="Genomic_DNA"/>
</dbReference>
<sequence length="58" mass="6538">MAREPWFVAYDEAHARGATYRPQFDLAQELYDALFLDLPPRPRLVASLTGGEVTDGRS</sequence>
<evidence type="ECO:0000313" key="1">
    <source>
        <dbReference type="EMBL" id="MEV0367559.1"/>
    </source>
</evidence>